<dbReference type="SUPFAM" id="SSF56112">
    <property type="entry name" value="Protein kinase-like (PK-like)"/>
    <property type="match status" value="1"/>
</dbReference>
<dbReference type="EMBL" id="WHOA01000206">
    <property type="protein sequence ID" value="NOU75392.1"/>
    <property type="molecule type" value="Genomic_DNA"/>
</dbReference>
<organism evidence="2 3">
    <name type="scientific">Paenibacillus phytorum</name>
    <dbReference type="NCBI Taxonomy" id="2654977"/>
    <lineage>
        <taxon>Bacteria</taxon>
        <taxon>Bacillati</taxon>
        <taxon>Bacillota</taxon>
        <taxon>Bacilli</taxon>
        <taxon>Bacillales</taxon>
        <taxon>Paenibacillaceae</taxon>
        <taxon>Paenibacillus</taxon>
    </lineage>
</organism>
<reference evidence="2 3" key="1">
    <citation type="submission" date="2019-10" db="EMBL/GenBank/DDBJ databases">
        <title>Description of Paenibacillus terrestris sp. nov.</title>
        <authorList>
            <person name="Carlier A."/>
            <person name="Qi S."/>
        </authorList>
    </citation>
    <scope>NUCLEOTIDE SEQUENCE [LARGE SCALE GENOMIC DNA]</scope>
    <source>
        <strain evidence="2 3">LMG 31458</strain>
    </source>
</reference>
<sequence>MGHPIRDINWIVKSKVIDSLLEQGSSLTFIPLDSGLEAEVTKICTAETSFVLKVWNRDSKPDVKRQYKLLDALYSRGLSVSMPFGWGLDKNTNQVLLTSFDGLPINKVNKFKLTKLANILTNIHRFPFEDLDSSILQKHDFVSYFYPRIEEHQDIKNLLIRLTESENPKQDCLIHGDFNLGNILEADGKYTIIDWTNGQLGDPRYDFAWSIVLIKIYVGVRYGSFYLSAYLSQNQYTKEELELFEAVACLRWLLLNRIVDLPKSSNTITRVKSIIKNNLHLNGILLL</sequence>
<evidence type="ECO:0000313" key="3">
    <source>
        <dbReference type="Proteomes" id="UP000616779"/>
    </source>
</evidence>
<dbReference type="RefSeq" id="WP_171646985.1">
    <property type="nucleotide sequence ID" value="NZ_WHOA01000206.1"/>
</dbReference>
<comment type="caution">
    <text evidence="2">The sequence shown here is derived from an EMBL/GenBank/DDBJ whole genome shotgun (WGS) entry which is preliminary data.</text>
</comment>
<dbReference type="InterPro" id="IPR002575">
    <property type="entry name" value="Aminoglycoside_PTrfase"/>
</dbReference>
<dbReference type="InterPro" id="IPR011009">
    <property type="entry name" value="Kinase-like_dom_sf"/>
</dbReference>
<feature type="domain" description="Aminoglycoside phosphotransferase" evidence="1">
    <location>
        <begin position="30"/>
        <end position="232"/>
    </location>
</feature>
<evidence type="ECO:0000259" key="1">
    <source>
        <dbReference type="Pfam" id="PF01636"/>
    </source>
</evidence>
<proteinExistence type="predicted"/>
<gene>
    <name evidence="2" type="ORF">GC098_29090</name>
</gene>
<keyword evidence="3" id="KW-1185">Reference proteome</keyword>
<dbReference type="Proteomes" id="UP000616779">
    <property type="component" value="Unassembled WGS sequence"/>
</dbReference>
<dbReference type="Gene3D" id="3.90.1200.10">
    <property type="match status" value="1"/>
</dbReference>
<accession>A0ABX1Y3F2</accession>
<evidence type="ECO:0000313" key="2">
    <source>
        <dbReference type="EMBL" id="NOU75392.1"/>
    </source>
</evidence>
<name>A0ABX1Y3F2_9BACL</name>
<protein>
    <submittedName>
        <fullName evidence="2">Phosphotransferase</fullName>
    </submittedName>
</protein>
<dbReference type="Pfam" id="PF01636">
    <property type="entry name" value="APH"/>
    <property type="match status" value="1"/>
</dbReference>